<reference evidence="6" key="1">
    <citation type="journal article" date="2019" name="Int. J. Syst. Evol. Microbiol.">
        <title>The Global Catalogue of Microorganisms (GCM) 10K type strain sequencing project: providing services to taxonomists for standard genome sequencing and annotation.</title>
        <authorList>
            <consortium name="The Broad Institute Genomics Platform"/>
            <consortium name="The Broad Institute Genome Sequencing Center for Infectious Disease"/>
            <person name="Wu L."/>
            <person name="Ma J."/>
        </authorList>
    </citation>
    <scope>NUCLEOTIDE SEQUENCE [LARGE SCALE GENOMIC DNA]</scope>
    <source>
        <strain evidence="6">KCTC 62164</strain>
    </source>
</reference>
<dbReference type="Proteomes" id="UP001595444">
    <property type="component" value="Unassembled WGS sequence"/>
</dbReference>
<proteinExistence type="predicted"/>
<organism evidence="5 6">
    <name type="scientific">Kordiimonas pumila</name>
    <dbReference type="NCBI Taxonomy" id="2161677"/>
    <lineage>
        <taxon>Bacteria</taxon>
        <taxon>Pseudomonadati</taxon>
        <taxon>Pseudomonadota</taxon>
        <taxon>Alphaproteobacteria</taxon>
        <taxon>Kordiimonadales</taxon>
        <taxon>Kordiimonadaceae</taxon>
        <taxon>Kordiimonas</taxon>
    </lineage>
</organism>
<dbReference type="Gene3D" id="1.20.120.530">
    <property type="entry name" value="GntR ligand-binding domain-like"/>
    <property type="match status" value="1"/>
</dbReference>
<dbReference type="RefSeq" id="WP_194213965.1">
    <property type="nucleotide sequence ID" value="NZ_CP061205.1"/>
</dbReference>
<evidence type="ECO:0000259" key="4">
    <source>
        <dbReference type="PROSITE" id="PS50949"/>
    </source>
</evidence>
<dbReference type="Gene3D" id="1.10.10.10">
    <property type="entry name" value="Winged helix-like DNA-binding domain superfamily/Winged helix DNA-binding domain"/>
    <property type="match status" value="1"/>
</dbReference>
<evidence type="ECO:0000313" key="5">
    <source>
        <dbReference type="EMBL" id="MFC3052370.1"/>
    </source>
</evidence>
<dbReference type="InterPro" id="IPR000524">
    <property type="entry name" value="Tscrpt_reg_HTH_GntR"/>
</dbReference>
<dbReference type="SUPFAM" id="SSF46785">
    <property type="entry name" value="Winged helix' DNA-binding domain"/>
    <property type="match status" value="1"/>
</dbReference>
<evidence type="ECO:0000313" key="6">
    <source>
        <dbReference type="Proteomes" id="UP001595444"/>
    </source>
</evidence>
<dbReference type="EMBL" id="JBHRSL010000010">
    <property type="protein sequence ID" value="MFC3052370.1"/>
    <property type="molecule type" value="Genomic_DNA"/>
</dbReference>
<feature type="domain" description="HTH gntR-type" evidence="4">
    <location>
        <begin position="1"/>
        <end position="70"/>
    </location>
</feature>
<dbReference type="SUPFAM" id="SSF48008">
    <property type="entry name" value="GntR ligand-binding domain-like"/>
    <property type="match status" value="1"/>
</dbReference>
<evidence type="ECO:0000256" key="2">
    <source>
        <dbReference type="ARBA" id="ARBA00023125"/>
    </source>
</evidence>
<dbReference type="Pfam" id="PF00392">
    <property type="entry name" value="GntR"/>
    <property type="match status" value="1"/>
</dbReference>
<dbReference type="InterPro" id="IPR036388">
    <property type="entry name" value="WH-like_DNA-bd_sf"/>
</dbReference>
<gene>
    <name evidence="5" type="ORF">ACFOKA_10695</name>
</gene>
<dbReference type="SMART" id="SM00895">
    <property type="entry name" value="FCD"/>
    <property type="match status" value="1"/>
</dbReference>
<comment type="caution">
    <text evidence="5">The sequence shown here is derived from an EMBL/GenBank/DDBJ whole genome shotgun (WGS) entry which is preliminary data.</text>
</comment>
<dbReference type="InterPro" id="IPR011711">
    <property type="entry name" value="GntR_C"/>
</dbReference>
<accession>A0ABV7D634</accession>
<keyword evidence="3" id="KW-0804">Transcription</keyword>
<keyword evidence="6" id="KW-1185">Reference proteome</keyword>
<name>A0ABV7D634_9PROT</name>
<evidence type="ECO:0000256" key="3">
    <source>
        <dbReference type="ARBA" id="ARBA00023163"/>
    </source>
</evidence>
<dbReference type="PANTHER" id="PTHR43537:SF24">
    <property type="entry name" value="GLUCONATE OPERON TRANSCRIPTIONAL REPRESSOR"/>
    <property type="match status" value="1"/>
</dbReference>
<keyword evidence="1" id="KW-0805">Transcription regulation</keyword>
<protein>
    <submittedName>
        <fullName evidence="5">GntR family transcriptional regulator</fullName>
    </submittedName>
</protein>
<sequence length="224" mass="25271">MASFDPLPARVVADIESGILAPGESLSQRKFGKLYGVGRGVARRVLKFLLDSGYIEFSESDLTGDYVVTPYTDAVRQQAIELKILLETYVTKKILKRVSKPLIMRLKAMNRDMLAAIDAGDLREAILINRRFHEYLMETVNRGPLGRMFDVLYRDASSYVHESYDALDEAFLAVCEHAVIIDALETGHKAQLIEIVKIHVRKGFEAERQAGPLVEKQRRRTGCD</sequence>
<dbReference type="Pfam" id="PF07729">
    <property type="entry name" value="FCD"/>
    <property type="match status" value="1"/>
</dbReference>
<dbReference type="PROSITE" id="PS50949">
    <property type="entry name" value="HTH_GNTR"/>
    <property type="match status" value="1"/>
</dbReference>
<dbReference type="InterPro" id="IPR036390">
    <property type="entry name" value="WH_DNA-bd_sf"/>
</dbReference>
<evidence type="ECO:0000256" key="1">
    <source>
        <dbReference type="ARBA" id="ARBA00023015"/>
    </source>
</evidence>
<dbReference type="InterPro" id="IPR008920">
    <property type="entry name" value="TF_FadR/GntR_C"/>
</dbReference>
<keyword evidence="2" id="KW-0238">DNA-binding</keyword>
<dbReference type="PANTHER" id="PTHR43537">
    <property type="entry name" value="TRANSCRIPTIONAL REGULATOR, GNTR FAMILY"/>
    <property type="match status" value="1"/>
</dbReference>